<dbReference type="OrthoDB" id="9803333at2"/>
<evidence type="ECO:0000313" key="3">
    <source>
        <dbReference type="Proteomes" id="UP000000496"/>
    </source>
</evidence>
<dbReference type="PANTHER" id="PTHR42879:SF6">
    <property type="entry name" value="NADPH-DEPENDENT REDUCTASE BACG"/>
    <property type="match status" value="1"/>
</dbReference>
<accession>F8L7Y1</accession>
<dbReference type="PRINTS" id="PR00081">
    <property type="entry name" value="GDHRDH"/>
</dbReference>
<organism evidence="2 3">
    <name type="scientific">Simkania negevensis (strain ATCC VR-1471 / DSM 27360 / Z)</name>
    <dbReference type="NCBI Taxonomy" id="331113"/>
    <lineage>
        <taxon>Bacteria</taxon>
        <taxon>Pseudomonadati</taxon>
        <taxon>Chlamydiota</taxon>
        <taxon>Chlamydiia</taxon>
        <taxon>Parachlamydiales</taxon>
        <taxon>Simkaniaceae</taxon>
        <taxon>Simkania</taxon>
    </lineage>
</organism>
<keyword evidence="3" id="KW-1185">Reference proteome</keyword>
<dbReference type="CDD" id="cd05344">
    <property type="entry name" value="BKR_like_SDR_like"/>
    <property type="match status" value="1"/>
</dbReference>
<comment type="similarity">
    <text evidence="1">Belongs to the short-chain dehydrogenases/reductases (SDR) family.</text>
</comment>
<dbReference type="RefSeq" id="WP_013943350.1">
    <property type="nucleotide sequence ID" value="NC_015713.1"/>
</dbReference>
<reference key="1">
    <citation type="journal article" date="2011" name="Mol. Biol. Evol.">
        <title>Unity in variety -- the pan-genome of the Chlamydiae.</title>
        <authorList>
            <person name="Collingro A."/>
            <person name="Tischler P."/>
            <person name="Weinmaier T."/>
            <person name="Penz T."/>
            <person name="Heinz E."/>
            <person name="Brunham R.C."/>
            <person name="Read T.D."/>
            <person name="Bavoil P.M."/>
            <person name="Sachse K."/>
            <person name="Kahane S."/>
            <person name="Friedman M.G."/>
            <person name="Rattei T."/>
            <person name="Myers G.S.A."/>
            <person name="Horn M."/>
        </authorList>
    </citation>
    <scope>NUCLEOTIDE SEQUENCE</scope>
    <source>
        <strain>Z</strain>
    </source>
</reference>
<dbReference type="InterPro" id="IPR050259">
    <property type="entry name" value="SDR"/>
</dbReference>
<dbReference type="Proteomes" id="UP000000496">
    <property type="component" value="Chromosome gsn.131"/>
</dbReference>
<dbReference type="eggNOG" id="COG1028">
    <property type="taxonomic scope" value="Bacteria"/>
</dbReference>
<dbReference type="EMBL" id="FR872582">
    <property type="protein sequence ID" value="CCB88883.1"/>
    <property type="molecule type" value="Genomic_DNA"/>
</dbReference>
<dbReference type="HOGENOM" id="CLU_010194_1_2_0"/>
<dbReference type="GO" id="GO:0004316">
    <property type="term" value="F:3-oxoacyl-[acyl-carrier-protein] reductase (NADPH) activity"/>
    <property type="evidence" value="ECO:0007669"/>
    <property type="project" value="UniProtKB-EC"/>
</dbReference>
<name>F8L7Y1_SIMNZ</name>
<dbReference type="InterPro" id="IPR002347">
    <property type="entry name" value="SDR_fam"/>
</dbReference>
<dbReference type="EC" id="1.1.1.100" evidence="2"/>
<dbReference type="KEGG" id="sng:SNE_A10060"/>
<reference evidence="2 3" key="2">
    <citation type="journal article" date="2011" name="Mol. Biol. Evol.">
        <title>Unity in variety--the pan-genome of the Chlamydiae.</title>
        <authorList>
            <person name="Collingro A."/>
            <person name="Tischler P."/>
            <person name="Weinmaier T."/>
            <person name="Penz T."/>
            <person name="Heinz E."/>
            <person name="Brunham R.C."/>
            <person name="Read T.D."/>
            <person name="Bavoil P.M."/>
            <person name="Sachse K."/>
            <person name="Kahane S."/>
            <person name="Friedman M.G."/>
            <person name="Rattei T."/>
            <person name="Myers G.S."/>
            <person name="Horn M."/>
        </authorList>
    </citation>
    <scope>NUCLEOTIDE SEQUENCE [LARGE SCALE GENOMIC DNA]</scope>
    <source>
        <strain evidence="3">ATCC VR-1471 / Z</strain>
    </source>
</reference>
<evidence type="ECO:0000313" key="2">
    <source>
        <dbReference type="EMBL" id="CCB88883.1"/>
    </source>
</evidence>
<dbReference type="InterPro" id="IPR036291">
    <property type="entry name" value="NAD(P)-bd_dom_sf"/>
</dbReference>
<proteinExistence type="inferred from homology"/>
<dbReference type="STRING" id="331113.SNE_A10060"/>
<keyword evidence="2" id="KW-0560">Oxidoreductase</keyword>
<dbReference type="AlphaFoldDB" id="F8L7Y1"/>
<dbReference type="SUPFAM" id="SSF51735">
    <property type="entry name" value="NAD(P)-binding Rossmann-fold domains"/>
    <property type="match status" value="1"/>
</dbReference>
<dbReference type="Pfam" id="PF13561">
    <property type="entry name" value="adh_short_C2"/>
    <property type="match status" value="1"/>
</dbReference>
<evidence type="ECO:0000256" key="1">
    <source>
        <dbReference type="ARBA" id="ARBA00006484"/>
    </source>
</evidence>
<protein>
    <submittedName>
        <fullName evidence="2">3-oxoacyl-[acyl-carrier-protein] reductase</fullName>
        <ecNumber evidence="2">1.1.1.100</ecNumber>
    </submittedName>
</protein>
<dbReference type="PANTHER" id="PTHR42879">
    <property type="entry name" value="3-OXOACYL-(ACYL-CARRIER-PROTEIN) REDUCTASE"/>
    <property type="match status" value="1"/>
</dbReference>
<sequence length="247" mass="26544">MDFKLENKRVLVMGSSTGLGFAIAKAFAAEGAIVGVTSREMHRAEQAAEQIPGSMAFMCDLLQAQAGKQLVQTVSKPLALGGIDILVTNAGGPPKGLFSELKGEDWDAGYHGLWRSAIDAIHAVLPQMRERKWGRIIMCTSTSSKEPIPKLTISNAYRAGLIGVMKTVSQEVAADQITVNAIMPGYTKTKRLEEFKIPEKDLIANIPARRLGRPEEFAALATFLGSEQAAYINGQTIACDGGLIRGL</sequence>
<dbReference type="Gene3D" id="3.40.50.720">
    <property type="entry name" value="NAD(P)-binding Rossmann-like Domain"/>
    <property type="match status" value="1"/>
</dbReference>
<gene>
    <name evidence="2" type="primary">fabG-B</name>
    <name evidence="2" type="ordered locus">SNE_A10060</name>
</gene>